<dbReference type="Pfam" id="PF22789">
    <property type="entry name" value="DUF4026_C"/>
    <property type="match status" value="1"/>
</dbReference>
<dbReference type="InterPro" id="IPR018756">
    <property type="entry name" value="DUF2314"/>
</dbReference>
<evidence type="ECO:0000259" key="1">
    <source>
        <dbReference type="Pfam" id="PF10077"/>
    </source>
</evidence>
<evidence type="ECO:0000313" key="5">
    <source>
        <dbReference type="Proteomes" id="UP000254209"/>
    </source>
</evidence>
<reference evidence="4 5" key="1">
    <citation type="submission" date="2018-06" db="EMBL/GenBank/DDBJ databases">
        <authorList>
            <consortium name="Pathogen Informatics"/>
            <person name="Doyle S."/>
        </authorList>
    </citation>
    <scope>NUCLEOTIDE SEQUENCE [LARGE SCALE GENOMIC DNA]</scope>
    <source>
        <strain evidence="4 5">NCTC10283</strain>
    </source>
</reference>
<dbReference type="Pfam" id="PF10077">
    <property type="entry name" value="DUF2314"/>
    <property type="match status" value="1"/>
</dbReference>
<dbReference type="Pfam" id="PF13218">
    <property type="entry name" value="DUF4026_N"/>
    <property type="match status" value="1"/>
</dbReference>
<dbReference type="InterPro" id="IPR025102">
    <property type="entry name" value="DUF4026_N"/>
</dbReference>
<proteinExistence type="predicted"/>
<evidence type="ECO:0000259" key="2">
    <source>
        <dbReference type="Pfam" id="PF13218"/>
    </source>
</evidence>
<organism evidence="4 5">
    <name type="scientific">Alysiella crassa</name>
    <dbReference type="NCBI Taxonomy" id="153491"/>
    <lineage>
        <taxon>Bacteria</taxon>
        <taxon>Pseudomonadati</taxon>
        <taxon>Pseudomonadota</taxon>
        <taxon>Betaproteobacteria</taxon>
        <taxon>Neisseriales</taxon>
        <taxon>Neisseriaceae</taxon>
        <taxon>Alysiella</taxon>
    </lineage>
</organism>
<dbReference type="EMBL" id="UFSO01000002">
    <property type="protein sequence ID" value="SSY70650.1"/>
    <property type="molecule type" value="Genomic_DNA"/>
</dbReference>
<dbReference type="Proteomes" id="UP000254209">
    <property type="component" value="Unassembled WGS sequence"/>
</dbReference>
<dbReference type="AlphaFoldDB" id="A0A376BLU5"/>
<feature type="domain" description="DUF4026" evidence="3">
    <location>
        <begin position="194"/>
        <end position="320"/>
    </location>
</feature>
<accession>A0A376BLU5</accession>
<evidence type="ECO:0000259" key="3">
    <source>
        <dbReference type="Pfam" id="PF22789"/>
    </source>
</evidence>
<dbReference type="RefSeq" id="WP_051968493.1">
    <property type="nucleotide sequence ID" value="NZ_CP091519.2"/>
</dbReference>
<dbReference type="InterPro" id="IPR053886">
    <property type="entry name" value="DUF4026_middle"/>
</dbReference>
<dbReference type="OrthoDB" id="7187490at2"/>
<sequence>MSYSANLSIYDDLKNGDYAAPSIYLAAMKNRLPKFDVATIEARLQKVLAREDVDELVAVEASEDGQSFMIVFSSQDEDEDGEVFSTHFMFEVRLHENTEPEEWAYEAAEYRNRNLLEDERMEMHQATQILECLMYVNEDWGQTHVLLQYAVMDAIAGECYALQDLVSSQFFSGTWLAEMAKSLVPPSPEIYYVIHVITSDEQPNDIWMHTHGLLKFGLPELEALRVRRDQVSCVQQVMSSLANCLLDNPKIWQQDEAFTIAQSEQQEIAVRLMAWQDALKSDALAPMKKGLFKQKMEPFSGDLSEREDGDIHTEPSMVILADMNGKVMNFSELGDLLVHEKNHMMTMMPNSETMRMFYQAKEKLPLFAGCLKRHAPEEGKWGYMMKIRCESDSTEAAEHMWFTVHAIDDDSVSATLENEPFNIPEMKAGEKYTLPLENAVDWRIYSTPLQASIAPDDAYRLRRYLNAN</sequence>
<evidence type="ECO:0000313" key="4">
    <source>
        <dbReference type="EMBL" id="SSY70650.1"/>
    </source>
</evidence>
<feature type="domain" description="DUF4026" evidence="2">
    <location>
        <begin position="29"/>
        <end position="186"/>
    </location>
</feature>
<name>A0A376BLU5_9NEIS</name>
<gene>
    <name evidence="4" type="ORF">NCTC10283_00757</name>
</gene>
<feature type="domain" description="DUF2314" evidence="1">
    <location>
        <begin position="381"/>
        <end position="445"/>
    </location>
</feature>
<keyword evidence="5" id="KW-1185">Reference proteome</keyword>
<protein>
    <submittedName>
        <fullName evidence="4">Uncharacterized protein conserved in bacteria (DUF2314)</fullName>
    </submittedName>
</protein>